<evidence type="ECO:0000256" key="1">
    <source>
        <dbReference type="ARBA" id="ARBA00006382"/>
    </source>
</evidence>
<dbReference type="Gene3D" id="3.40.50.10860">
    <property type="entry name" value="Leucine Dehydrogenase, chain A, domain 1"/>
    <property type="match status" value="1"/>
</dbReference>
<evidence type="ECO:0000313" key="9">
    <source>
        <dbReference type="EMBL" id="AXV05220.1"/>
    </source>
</evidence>
<evidence type="ECO:0000256" key="4">
    <source>
        <dbReference type="PIRSR" id="PIRSR000185-1"/>
    </source>
</evidence>
<gene>
    <name evidence="9" type="ORF">DVS28_a0513</name>
</gene>
<dbReference type="GO" id="GO:0000166">
    <property type="term" value="F:nucleotide binding"/>
    <property type="evidence" value="ECO:0007669"/>
    <property type="project" value="UniProtKB-KW"/>
</dbReference>
<proteinExistence type="inferred from homology"/>
<dbReference type="SMART" id="SM00839">
    <property type="entry name" value="ELFV_dehydrog"/>
    <property type="match status" value="1"/>
</dbReference>
<evidence type="ECO:0000256" key="3">
    <source>
        <dbReference type="PIRNR" id="PIRNR000185"/>
    </source>
</evidence>
<name>A0A346XSM3_9ACTN</name>
<feature type="domain" description="Glutamate/phenylalanine/leucine/valine/L-tryptophan dehydrogenase C-terminal" evidence="8">
    <location>
        <begin position="180"/>
        <end position="418"/>
    </location>
</feature>
<dbReference type="RefSeq" id="WP_114590055.1">
    <property type="nucleotide sequence ID" value="NZ_CAXIBR010000025.1"/>
</dbReference>
<dbReference type="InterPro" id="IPR036291">
    <property type="entry name" value="NAD(P)-bd_dom_sf"/>
</dbReference>
<dbReference type="GO" id="GO:0006538">
    <property type="term" value="P:L-glutamate catabolic process"/>
    <property type="evidence" value="ECO:0007669"/>
    <property type="project" value="TreeGrafter"/>
</dbReference>
<evidence type="ECO:0000256" key="2">
    <source>
        <dbReference type="ARBA" id="ARBA00023002"/>
    </source>
</evidence>
<dbReference type="PROSITE" id="PS00074">
    <property type="entry name" value="GLFV_DEHYDROGENASE"/>
    <property type="match status" value="1"/>
</dbReference>
<dbReference type="InterPro" id="IPR033922">
    <property type="entry name" value="NAD_bind_Glu_DH"/>
</dbReference>
<accession>A0A346XSM3</accession>
<dbReference type="SUPFAM" id="SSF53223">
    <property type="entry name" value="Aminoacid dehydrogenase-like, N-terminal domain"/>
    <property type="match status" value="1"/>
</dbReference>
<feature type="binding site" evidence="5">
    <location>
        <position position="67"/>
    </location>
    <ligand>
        <name>substrate</name>
    </ligand>
</feature>
<keyword evidence="10" id="KW-1185">Reference proteome</keyword>
<dbReference type="GO" id="GO:0004352">
    <property type="term" value="F:glutamate dehydrogenase (NAD+) activity"/>
    <property type="evidence" value="ECO:0007669"/>
    <property type="project" value="TreeGrafter"/>
</dbReference>
<dbReference type="OrthoDB" id="9803297at2"/>
<feature type="binding site" evidence="5">
    <location>
        <position position="91"/>
    </location>
    <ligand>
        <name>substrate</name>
    </ligand>
</feature>
<reference evidence="9 10" key="1">
    <citation type="submission" date="2018-09" db="EMBL/GenBank/DDBJ databases">
        <title>Complete genome sequence of Euzebya sp. DY32-46 isolated from seawater of Pacific Ocean.</title>
        <authorList>
            <person name="Xu L."/>
            <person name="Wu Y.-H."/>
            <person name="Xu X.-W."/>
        </authorList>
    </citation>
    <scope>NUCLEOTIDE SEQUENCE [LARGE SCALE GENOMIC DNA]</scope>
    <source>
        <strain evidence="9 10">DY32-46</strain>
    </source>
</reference>
<dbReference type="Pfam" id="PF00208">
    <property type="entry name" value="ELFV_dehydrog"/>
    <property type="match status" value="1"/>
</dbReference>
<dbReference type="SUPFAM" id="SSF51735">
    <property type="entry name" value="NAD(P)-binding Rossmann-fold domains"/>
    <property type="match status" value="1"/>
</dbReference>
<evidence type="ECO:0000313" key="10">
    <source>
        <dbReference type="Proteomes" id="UP000264006"/>
    </source>
</evidence>
<dbReference type="PRINTS" id="PR00082">
    <property type="entry name" value="GLFDHDRGNASE"/>
</dbReference>
<evidence type="ECO:0000259" key="8">
    <source>
        <dbReference type="SMART" id="SM00839"/>
    </source>
</evidence>
<protein>
    <recommendedName>
        <fullName evidence="3">Glutamate dehydrogenase</fullName>
    </recommendedName>
</protein>
<dbReference type="KEGG" id="euz:DVS28_a0513"/>
<evidence type="ECO:0000256" key="6">
    <source>
        <dbReference type="PIRSR" id="PIRSR000185-3"/>
    </source>
</evidence>
<dbReference type="InterPro" id="IPR006095">
    <property type="entry name" value="Glu/Leu/Phe/Val/Trp_DH"/>
</dbReference>
<feature type="binding site" evidence="5">
    <location>
        <position position="354"/>
    </location>
    <ligand>
        <name>substrate</name>
    </ligand>
</feature>
<dbReference type="FunFam" id="3.40.50.10860:FF:000003">
    <property type="entry name" value="Glutamate dehydrogenase"/>
    <property type="match status" value="1"/>
</dbReference>
<dbReference type="Proteomes" id="UP000264006">
    <property type="component" value="Chromosome"/>
</dbReference>
<organism evidence="9 10">
    <name type="scientific">Euzebya pacifica</name>
    <dbReference type="NCBI Taxonomy" id="1608957"/>
    <lineage>
        <taxon>Bacteria</taxon>
        <taxon>Bacillati</taxon>
        <taxon>Actinomycetota</taxon>
        <taxon>Nitriliruptoria</taxon>
        <taxon>Euzebyales</taxon>
    </lineage>
</organism>
<dbReference type="PANTHER" id="PTHR11606:SF13">
    <property type="entry name" value="GLUTAMATE DEHYDROGENASE 1, MITOCHONDRIAL"/>
    <property type="match status" value="1"/>
</dbReference>
<keyword evidence="5" id="KW-0520">NAD</keyword>
<dbReference type="InterPro" id="IPR006096">
    <property type="entry name" value="Glu/Leu/Phe/Val/Trp_DH_C"/>
</dbReference>
<sequence length="429" mass="46282">MADLFESATGILDEALQHADVSEDTVERLRHPRSALAVSIPVRMDDGSLRTFQGFRVRYNDVRGPAKGGIRFHPQVSLDEVQTLAFWMTIKCAVVDLPYGGGKGGVIVNPKEMSTAELERLSRGYIDGVHDAIGPDIDIPAPDVYTNAMIMGWMVDQYSIIERGRIPAVITGKPLALGGSLGRDTATADGGFFVTQALRSKVFDSDPPTAAVQGFGNAGMTMAELLHAAGYKVVAVSDSQGGIFKPDGLHIPSVAKTKRESRALKGVYCEGTVCEVVEHDRITNDELLALDVDLLVPAALENAITMDNVDSVKAKMIVELANGPIDPDADHALHDRGVVVVPDVLANAGGVTVSYYEWVQNRQGYAWTAEKVRSRLQERMVTEAERLWGFAEERGVSLRVAAYAQALERIGGAVDATGHKADYAPLSPR</sequence>
<evidence type="ECO:0000256" key="7">
    <source>
        <dbReference type="RuleBase" id="RU004417"/>
    </source>
</evidence>
<evidence type="ECO:0000256" key="5">
    <source>
        <dbReference type="PIRSR" id="PIRSR000185-2"/>
    </source>
</evidence>
<dbReference type="Gene3D" id="3.40.50.720">
    <property type="entry name" value="NAD(P)-binding Rossmann-like Domain"/>
    <property type="match status" value="1"/>
</dbReference>
<feature type="active site" description="Proton donor" evidence="4">
    <location>
        <position position="103"/>
    </location>
</feature>
<feature type="site" description="Important for catalysis" evidence="6">
    <location>
        <position position="143"/>
    </location>
</feature>
<dbReference type="AlphaFoldDB" id="A0A346XSM3"/>
<dbReference type="InterPro" id="IPR014362">
    <property type="entry name" value="Glu_DH"/>
</dbReference>
<feature type="binding site" evidence="5">
    <location>
        <position position="187"/>
    </location>
    <ligand>
        <name>NAD(+)</name>
        <dbReference type="ChEBI" id="CHEBI:57540"/>
    </ligand>
</feature>
<dbReference type="InterPro" id="IPR046346">
    <property type="entry name" value="Aminoacid_DH-like_N_sf"/>
</dbReference>
<dbReference type="Pfam" id="PF02812">
    <property type="entry name" value="ELFV_dehydrog_N"/>
    <property type="match status" value="1"/>
</dbReference>
<dbReference type="InterPro" id="IPR033524">
    <property type="entry name" value="Glu/Leu/Phe/Val_DH_AS"/>
</dbReference>
<dbReference type="PANTHER" id="PTHR11606">
    <property type="entry name" value="GLUTAMATE DEHYDROGENASE"/>
    <property type="match status" value="1"/>
</dbReference>
<keyword evidence="2 3" id="KW-0560">Oxidoreductase</keyword>
<feature type="binding site" evidence="5">
    <location>
        <position position="217"/>
    </location>
    <ligand>
        <name>NAD(+)</name>
        <dbReference type="ChEBI" id="CHEBI:57540"/>
    </ligand>
</feature>
<dbReference type="CDD" id="cd01076">
    <property type="entry name" value="NAD_bind_1_Glu_DH"/>
    <property type="match status" value="1"/>
</dbReference>
<dbReference type="EMBL" id="CP031165">
    <property type="protein sequence ID" value="AXV05220.1"/>
    <property type="molecule type" value="Genomic_DNA"/>
</dbReference>
<keyword evidence="5" id="KW-0547">Nucleotide-binding</keyword>
<comment type="similarity">
    <text evidence="1 3 7">Belongs to the Glu/Leu/Phe/Val dehydrogenases family.</text>
</comment>
<dbReference type="PIRSF" id="PIRSF000185">
    <property type="entry name" value="Glu_DH"/>
    <property type="match status" value="1"/>
</dbReference>
<dbReference type="InterPro" id="IPR006097">
    <property type="entry name" value="Glu/Leu/Phe/Val/Trp_DH_dimer"/>
</dbReference>